<accession>A0A979G823</accession>
<evidence type="ECO:0000256" key="1">
    <source>
        <dbReference type="SAM" id="Phobius"/>
    </source>
</evidence>
<keyword evidence="1" id="KW-0472">Membrane</keyword>
<dbReference type="KEGG" id="cpi:Cpin_5053"/>
<evidence type="ECO:0000313" key="2">
    <source>
        <dbReference type="EMBL" id="ACU62485.1"/>
    </source>
</evidence>
<reference evidence="3" key="1">
    <citation type="submission" date="2009-08" db="EMBL/GenBank/DDBJ databases">
        <title>The complete genome of Chitinophaga pinensis DSM 2588.</title>
        <authorList>
            <consortium name="US DOE Joint Genome Institute (JGI-PGF)"/>
            <person name="Lucas S."/>
            <person name="Copeland A."/>
            <person name="Lapidus A."/>
            <person name="Glavina del Rio T."/>
            <person name="Dalin E."/>
            <person name="Tice H."/>
            <person name="Bruce D."/>
            <person name="Goodwin L."/>
            <person name="Pitluck S."/>
            <person name="Kyrpides N."/>
            <person name="Mavromatis K."/>
            <person name="Ivanova N."/>
            <person name="Mikhailova N."/>
            <person name="Sims D."/>
            <person name="Meinche L."/>
            <person name="Brettin T."/>
            <person name="Detter J.C."/>
            <person name="Han C."/>
            <person name="Larimer F."/>
            <person name="Land M."/>
            <person name="Hauser L."/>
            <person name="Markowitz V."/>
            <person name="Cheng J.-F."/>
            <person name="Hugenholtz P."/>
            <person name="Woyke T."/>
            <person name="Wu D."/>
            <person name="Spring S."/>
            <person name="Klenk H.-P."/>
            <person name="Eisen J.A."/>
        </authorList>
    </citation>
    <scope>NUCLEOTIDE SEQUENCE [LARGE SCALE GENOMIC DNA]</scope>
    <source>
        <strain evidence="3">ATCC 43595 / DSM 2588 / LMG 13176 / NBRC 15968 / NCIMB 11800 / UQM 2034</strain>
    </source>
</reference>
<proteinExistence type="predicted"/>
<protein>
    <submittedName>
        <fullName evidence="2">Uncharacterized protein</fullName>
    </submittedName>
</protein>
<organism evidence="2 3">
    <name type="scientific">Chitinophaga pinensis (strain ATCC 43595 / DSM 2588 / LMG 13176 / NBRC 15968 / NCIMB 11800 / UQM 2034)</name>
    <dbReference type="NCBI Taxonomy" id="485918"/>
    <lineage>
        <taxon>Bacteria</taxon>
        <taxon>Pseudomonadati</taxon>
        <taxon>Bacteroidota</taxon>
        <taxon>Chitinophagia</taxon>
        <taxon>Chitinophagales</taxon>
        <taxon>Chitinophagaceae</taxon>
        <taxon>Chitinophaga</taxon>
    </lineage>
</organism>
<evidence type="ECO:0000313" key="3">
    <source>
        <dbReference type="Proteomes" id="UP000002215"/>
    </source>
</evidence>
<dbReference type="Proteomes" id="UP000002215">
    <property type="component" value="Chromosome"/>
</dbReference>
<keyword evidence="1" id="KW-0812">Transmembrane</keyword>
<gene>
    <name evidence="2" type="ordered locus">Cpin_5053</name>
</gene>
<feature type="transmembrane region" description="Helical" evidence="1">
    <location>
        <begin position="6"/>
        <end position="24"/>
    </location>
</feature>
<keyword evidence="1" id="KW-1133">Transmembrane helix</keyword>
<dbReference type="AlphaFoldDB" id="A0A979G823"/>
<name>A0A979G823_CHIPD</name>
<reference evidence="2 3" key="2">
    <citation type="journal article" date="2010" name="Stand. Genomic Sci.">
        <title>Complete genome sequence of Chitinophaga pinensis type strain (UQM 2034).</title>
        <authorList>
            <person name="Glavina Del Rio T."/>
            <person name="Abt B."/>
            <person name="Spring S."/>
            <person name="Lapidus A."/>
            <person name="Nolan M."/>
            <person name="Tice H."/>
            <person name="Copeland A."/>
            <person name="Cheng J.F."/>
            <person name="Chen F."/>
            <person name="Bruce D."/>
            <person name="Goodwin L."/>
            <person name="Pitluck S."/>
            <person name="Ivanova N."/>
            <person name="Mavromatis K."/>
            <person name="Mikhailova N."/>
            <person name="Pati A."/>
            <person name="Chen A."/>
            <person name="Palaniappan K."/>
            <person name="Land M."/>
            <person name="Hauser L."/>
            <person name="Chang Y.J."/>
            <person name="Jeffries C.D."/>
            <person name="Chain P."/>
            <person name="Saunders E."/>
            <person name="Detter J.C."/>
            <person name="Brettin T."/>
            <person name="Rohde M."/>
            <person name="Goker M."/>
            <person name="Bristow J."/>
            <person name="Eisen J.A."/>
            <person name="Markowitz V."/>
            <person name="Hugenholtz P."/>
            <person name="Kyrpides N.C."/>
            <person name="Klenk H.P."/>
            <person name="Lucas S."/>
        </authorList>
    </citation>
    <scope>NUCLEOTIDE SEQUENCE [LARGE SCALE GENOMIC DNA]</scope>
    <source>
        <strain evidence="3">ATCC 43595 / DSM 2588 / LMG 13176 / NBRC 15968 / NCIMB 11800 / UQM 2034</strain>
    </source>
</reference>
<sequence>MLVPLIALAVVIVGVVIYLVLQAGKKTRDQGNRN</sequence>
<dbReference type="EMBL" id="CP001699">
    <property type="protein sequence ID" value="ACU62485.1"/>
    <property type="molecule type" value="Genomic_DNA"/>
</dbReference>